<feature type="region of interest" description="Disordered" evidence="1">
    <location>
        <begin position="387"/>
        <end position="412"/>
    </location>
</feature>
<evidence type="ECO:0000313" key="4">
    <source>
        <dbReference type="Proteomes" id="UP001141434"/>
    </source>
</evidence>
<dbReference type="Gene3D" id="3.40.50.1110">
    <property type="entry name" value="SGNH hydrolase"/>
    <property type="match status" value="1"/>
</dbReference>
<feature type="signal peptide" evidence="2">
    <location>
        <begin position="1"/>
        <end position="21"/>
    </location>
</feature>
<dbReference type="GeneID" id="81392497"/>
<feature type="compositionally biased region" description="Low complexity" evidence="1">
    <location>
        <begin position="531"/>
        <end position="547"/>
    </location>
</feature>
<gene>
    <name evidence="3" type="ORF">NUU61_002747</name>
</gene>
<accession>A0A9W9FS60</accession>
<protein>
    <recommendedName>
        <fullName evidence="5">SGNH hydrolase-type esterase domain-containing protein</fullName>
    </recommendedName>
</protein>
<evidence type="ECO:0000313" key="3">
    <source>
        <dbReference type="EMBL" id="KAJ5105400.1"/>
    </source>
</evidence>
<organism evidence="3 4">
    <name type="scientific">Penicillium alfredii</name>
    <dbReference type="NCBI Taxonomy" id="1506179"/>
    <lineage>
        <taxon>Eukaryota</taxon>
        <taxon>Fungi</taxon>
        <taxon>Dikarya</taxon>
        <taxon>Ascomycota</taxon>
        <taxon>Pezizomycotina</taxon>
        <taxon>Eurotiomycetes</taxon>
        <taxon>Eurotiomycetidae</taxon>
        <taxon>Eurotiales</taxon>
        <taxon>Aspergillaceae</taxon>
        <taxon>Penicillium</taxon>
    </lineage>
</organism>
<dbReference type="SUPFAM" id="SSF52266">
    <property type="entry name" value="SGNH hydrolase"/>
    <property type="match status" value="1"/>
</dbReference>
<dbReference type="EMBL" id="JAPMSZ010000004">
    <property type="protein sequence ID" value="KAJ5105400.1"/>
    <property type="molecule type" value="Genomic_DNA"/>
</dbReference>
<evidence type="ECO:0000256" key="2">
    <source>
        <dbReference type="SAM" id="SignalP"/>
    </source>
</evidence>
<feature type="compositionally biased region" description="Basic and acidic residues" evidence="1">
    <location>
        <begin position="387"/>
        <end position="402"/>
    </location>
</feature>
<evidence type="ECO:0000256" key="1">
    <source>
        <dbReference type="SAM" id="MobiDB-lite"/>
    </source>
</evidence>
<dbReference type="OrthoDB" id="1896086at2759"/>
<reference evidence="3" key="1">
    <citation type="submission" date="2022-11" db="EMBL/GenBank/DDBJ databases">
        <authorList>
            <person name="Petersen C."/>
        </authorList>
    </citation>
    <scope>NUCLEOTIDE SEQUENCE</scope>
    <source>
        <strain evidence="3">IBT 34128</strain>
    </source>
</reference>
<dbReference type="Proteomes" id="UP001141434">
    <property type="component" value="Unassembled WGS sequence"/>
</dbReference>
<dbReference type="GO" id="GO:0006629">
    <property type="term" value="P:lipid metabolic process"/>
    <property type="evidence" value="ECO:0007669"/>
    <property type="project" value="TreeGrafter"/>
</dbReference>
<dbReference type="PANTHER" id="PTHR37981:SF1">
    <property type="entry name" value="SGNH HYDROLASE-TYPE ESTERASE DOMAIN-CONTAINING PROTEIN"/>
    <property type="match status" value="1"/>
</dbReference>
<dbReference type="CDD" id="cd01823">
    <property type="entry name" value="SEST_like"/>
    <property type="match status" value="1"/>
</dbReference>
<dbReference type="InterPro" id="IPR037460">
    <property type="entry name" value="SEST-like"/>
</dbReference>
<feature type="chain" id="PRO_5040742079" description="SGNH hydrolase-type esterase domain-containing protein" evidence="2">
    <location>
        <begin position="22"/>
        <end position="710"/>
    </location>
</feature>
<reference evidence="3" key="2">
    <citation type="journal article" date="2023" name="IMA Fungus">
        <title>Comparative genomic study of the Penicillium genus elucidates a diverse pangenome and 15 lateral gene transfer events.</title>
        <authorList>
            <person name="Petersen C."/>
            <person name="Sorensen T."/>
            <person name="Nielsen M.R."/>
            <person name="Sondergaard T.E."/>
            <person name="Sorensen J.L."/>
            <person name="Fitzpatrick D.A."/>
            <person name="Frisvad J.C."/>
            <person name="Nielsen K.L."/>
        </authorList>
    </citation>
    <scope>NUCLEOTIDE SEQUENCE</scope>
    <source>
        <strain evidence="3">IBT 34128</strain>
    </source>
</reference>
<dbReference type="GO" id="GO:0016788">
    <property type="term" value="F:hydrolase activity, acting on ester bonds"/>
    <property type="evidence" value="ECO:0007669"/>
    <property type="project" value="InterPro"/>
</dbReference>
<feature type="region of interest" description="Disordered" evidence="1">
    <location>
        <begin position="514"/>
        <end position="547"/>
    </location>
</feature>
<comment type="caution">
    <text evidence="3">The sequence shown here is derived from an EMBL/GenBank/DDBJ whole genome shotgun (WGS) entry which is preliminary data.</text>
</comment>
<sequence length="710" mass="79037">MGKARPAIFAALALSICPALAIPAHADLEMLGENGNPLQIFNRRADDDFDPWDLSSIKKIAAIGDSYSAGIGAGTRISEEDDPKAKECSRYDHSYPYLVNKDSALGDSSKRKFQFLSCSGALSKEVEDEQVGEIEDGQDVIMLSAGGNDAGLADILNQCVFQIFAPNKVTAGLMQAFPAIKAIEWLSGGDLNKYARSCEETLADSQKTIEDGGFSKQLDSLLSKTKKKLGDKGTIYYTGYAQFWDADMSDGDQCSKTDWSVLMSHMDKWSFQEPVKLTVDRRKKMNDLVSLVNKKISEAVERAGPQVVFVDYDWYIRSSGGQFCKKGVKEPNPSREGLKFYELDIKNPQGTSPFKRDGSDIYEGTFENDINRFGLLARTVGSKLKDDALPDEKMGEEKDKSGRTRATNPLPDGYGRIFHPTISAHKDIASYLVYNIVLENGAKHKKEAKPKEIDVKFDWTCPLHPEVKPKCEQSLTSGVSYKIFADVYGDFCKQVDKKPEKSLNWTVDSKGKKISDKKRDLEARTPPRAPMMPRASSGHTAGEGESMAAEAEVSVGCGKYSYEITGPDSPDKKDAKDVKRKCYDVKEWGDKEHNTNDKIQNILIERMCDKVKDKKLKAGDDTLELGLEEGQYYYSISWMDNCKSTVDEVNVGYPLGRDEKNNCWSLLRYAYKMCEGENDGYGGWYEVGCLKYEFAAHEADASLKEFGDPA</sequence>
<keyword evidence="4" id="KW-1185">Reference proteome</keyword>
<proteinExistence type="predicted"/>
<dbReference type="AlphaFoldDB" id="A0A9W9FS60"/>
<name>A0A9W9FS60_9EURO</name>
<keyword evidence="2" id="KW-0732">Signal</keyword>
<dbReference type="InterPro" id="IPR036514">
    <property type="entry name" value="SGNH_hydro_sf"/>
</dbReference>
<dbReference type="RefSeq" id="XP_056514396.1">
    <property type="nucleotide sequence ID" value="XM_056653329.1"/>
</dbReference>
<evidence type="ECO:0008006" key="5">
    <source>
        <dbReference type="Google" id="ProtNLM"/>
    </source>
</evidence>
<feature type="compositionally biased region" description="Basic and acidic residues" evidence="1">
    <location>
        <begin position="514"/>
        <end position="525"/>
    </location>
</feature>
<dbReference type="PANTHER" id="PTHR37981">
    <property type="entry name" value="LIPASE 2"/>
    <property type="match status" value="1"/>
</dbReference>